<name>A0A7C9QVP5_9PROT</name>
<accession>A0A7C9QVP5</accession>
<proteinExistence type="predicted"/>
<reference evidence="2 3" key="1">
    <citation type="submission" date="2020-02" db="EMBL/GenBank/DDBJ databases">
        <authorList>
            <person name="Dziuba M."/>
            <person name="Kuznetsov B."/>
            <person name="Mardanov A."/>
            <person name="Ravin N."/>
            <person name="Grouzdev D."/>
        </authorList>
    </citation>
    <scope>NUCLEOTIDE SEQUENCE [LARGE SCALE GENOMIC DNA]</scope>
    <source>
        <strain evidence="2 3">SpK</strain>
    </source>
</reference>
<dbReference type="EMBL" id="JAAIYP010000037">
    <property type="protein sequence ID" value="NFV80456.1"/>
    <property type="molecule type" value="Genomic_DNA"/>
</dbReference>
<keyword evidence="1" id="KW-0472">Membrane</keyword>
<keyword evidence="3" id="KW-1185">Reference proteome</keyword>
<evidence type="ECO:0008006" key="4">
    <source>
        <dbReference type="Google" id="ProtNLM"/>
    </source>
</evidence>
<organism evidence="2 3">
    <name type="scientific">Magnetospirillum aberrantis SpK</name>
    <dbReference type="NCBI Taxonomy" id="908842"/>
    <lineage>
        <taxon>Bacteria</taxon>
        <taxon>Pseudomonadati</taxon>
        <taxon>Pseudomonadota</taxon>
        <taxon>Alphaproteobacteria</taxon>
        <taxon>Rhodospirillales</taxon>
        <taxon>Rhodospirillaceae</taxon>
        <taxon>Magnetospirillum</taxon>
    </lineage>
</organism>
<evidence type="ECO:0000313" key="2">
    <source>
        <dbReference type="EMBL" id="NFV80456.1"/>
    </source>
</evidence>
<dbReference type="RefSeq" id="WP_163678759.1">
    <property type="nucleotide sequence ID" value="NZ_JAAIYP010000037.1"/>
</dbReference>
<gene>
    <name evidence="2" type="ORF">G4223_10075</name>
</gene>
<protein>
    <recommendedName>
        <fullName evidence="4">DUF3311 domain-containing protein</fullName>
    </recommendedName>
</protein>
<dbReference type="AlphaFoldDB" id="A0A7C9QVP5"/>
<comment type="caution">
    <text evidence="2">The sequence shown here is derived from an EMBL/GenBank/DDBJ whole genome shotgun (WGS) entry which is preliminary data.</text>
</comment>
<keyword evidence="1" id="KW-0812">Transmembrane</keyword>
<dbReference type="Proteomes" id="UP000480684">
    <property type="component" value="Unassembled WGS sequence"/>
</dbReference>
<sequence>MPGPSPRPGASPRPGRRTERLAAVFLLGVALFLPPFLNVASRQVTIGGVPSLFVWLFGGWLALIVVLALVMERGGTKGDGP</sequence>
<feature type="transmembrane region" description="Helical" evidence="1">
    <location>
        <begin position="52"/>
        <end position="71"/>
    </location>
</feature>
<evidence type="ECO:0000313" key="3">
    <source>
        <dbReference type="Proteomes" id="UP000480684"/>
    </source>
</evidence>
<keyword evidence="1" id="KW-1133">Transmembrane helix</keyword>
<evidence type="ECO:0000256" key="1">
    <source>
        <dbReference type="SAM" id="Phobius"/>
    </source>
</evidence>
<feature type="transmembrane region" description="Helical" evidence="1">
    <location>
        <begin position="21"/>
        <end position="40"/>
    </location>
</feature>